<dbReference type="Pfam" id="PF05731">
    <property type="entry name" value="TROVE"/>
    <property type="match status" value="2"/>
</dbReference>
<dbReference type="InterPro" id="IPR008858">
    <property type="entry name" value="TROVE_dom"/>
</dbReference>
<dbReference type="InterPro" id="IPR037214">
    <property type="entry name" value="TROVE_dom_sf"/>
</dbReference>
<dbReference type="GO" id="GO:0000722">
    <property type="term" value="P:telomere maintenance via recombination"/>
    <property type="evidence" value="ECO:0007669"/>
    <property type="project" value="TreeGrafter"/>
</dbReference>
<dbReference type="PANTHER" id="PTHR44791:SF1">
    <property type="entry name" value="TELOMERASE PROTEIN COMPONENT 1"/>
    <property type="match status" value="1"/>
</dbReference>
<evidence type="ECO:0000259" key="1">
    <source>
        <dbReference type="PROSITE" id="PS50988"/>
    </source>
</evidence>
<dbReference type="GO" id="GO:0070034">
    <property type="term" value="F:telomerase RNA binding"/>
    <property type="evidence" value="ECO:0007669"/>
    <property type="project" value="TreeGrafter"/>
</dbReference>
<evidence type="ECO:0000313" key="2">
    <source>
        <dbReference type="EMBL" id="GFP76795.1"/>
    </source>
</evidence>
<protein>
    <recommendedName>
        <fullName evidence="1">TROVE domain-containing protein</fullName>
    </recommendedName>
</protein>
<feature type="domain" description="TROVE" evidence="1">
    <location>
        <begin position="11"/>
        <end position="296"/>
    </location>
</feature>
<dbReference type="InterPro" id="IPR056800">
    <property type="entry name" value="vWA_Ro60"/>
</dbReference>
<dbReference type="EMBL" id="BLZR01000001">
    <property type="protein sequence ID" value="GFP76795.1"/>
    <property type="molecule type" value="Genomic_DNA"/>
</dbReference>
<dbReference type="PROSITE" id="PS50988">
    <property type="entry name" value="TROVE"/>
    <property type="match status" value="1"/>
</dbReference>
<gene>
    <name evidence="2" type="ORF">bsdtw1_02901</name>
</gene>
<dbReference type="SUPFAM" id="SSF140864">
    <property type="entry name" value="TROVE domain-like"/>
    <property type="match status" value="1"/>
</dbReference>
<reference evidence="2 3" key="1">
    <citation type="submission" date="2020-07" db="EMBL/GenBank/DDBJ databases">
        <title>A new beta-1,3-glucan-decomposing anaerobic bacterium isolated from anoxic soil subjected to biological soil disinfestation.</title>
        <authorList>
            <person name="Ueki A."/>
            <person name="Tonouchi A."/>
        </authorList>
    </citation>
    <scope>NUCLEOTIDE SEQUENCE [LARGE SCALE GENOMIC DNA]</scope>
    <source>
        <strain evidence="2 3">TW1</strain>
    </source>
</reference>
<dbReference type="SUPFAM" id="SSF53300">
    <property type="entry name" value="vWA-like"/>
    <property type="match status" value="1"/>
</dbReference>
<dbReference type="GO" id="GO:0003720">
    <property type="term" value="F:telomerase activity"/>
    <property type="evidence" value="ECO:0007669"/>
    <property type="project" value="TreeGrafter"/>
</dbReference>
<accession>A0A6V8SJS2</accession>
<evidence type="ECO:0000313" key="3">
    <source>
        <dbReference type="Proteomes" id="UP000580568"/>
    </source>
</evidence>
<dbReference type="Gene3D" id="3.40.50.410">
    <property type="entry name" value="von Willebrand factor, type A domain"/>
    <property type="match status" value="1"/>
</dbReference>
<sequence>MSKFNRVKGYVRNKSGHVAYEMPLKERLVSEVLTSLFGEAKFYGDNTNDLLKDIRKAIKEDPSFVANLSLYSRREFHLRSISHVLTGELAYSKEGKPYVRELLNQVVERVDDMTEILSYYINTYGRPLPNSLKKGIADKFLTFDEYSLGKYNRKKAVMLKDILCLTHPKPKDKEQETLFKAILEDRIKTPVTWESTLSKRGNTKEVWEELIECNKLGYMAMLRNLRNIINARPDNIEKIYTALSDENRVLKSKQLPFRYYTAYKNLENERSITSKAYSALEKAMKISIKNIDKLNGITLIAADVSGSMNWNLSDKGDTTCAEIAVLFMAMANHICEEALTVSFDYNLHHNPMSNEGGIIANAESVKVTGGGTDITLPIKYLIENNIYIDRIIIISDNEINCGYENTCQRLVETYRNKINPNVWVHAIDLLGYGTQQFKGDRVNIIAGWNEKVLEFINKAELGVSTLTEEIEKYYFKGESSYARNTG</sequence>
<comment type="caution">
    <text evidence="2">The sequence shown here is derived from an EMBL/GenBank/DDBJ whole genome shotgun (WGS) entry which is preliminary data.</text>
</comment>
<dbReference type="Pfam" id="PF25045">
    <property type="entry name" value="vWA_Ro60"/>
    <property type="match status" value="1"/>
</dbReference>
<dbReference type="PANTHER" id="PTHR44791">
    <property type="entry name" value="TELOMERASE PROTEIN COMPONENT 1 TEP1"/>
    <property type="match status" value="1"/>
</dbReference>
<dbReference type="AlphaFoldDB" id="A0A6V8SJS2"/>
<dbReference type="RefSeq" id="WP_183278204.1">
    <property type="nucleotide sequence ID" value="NZ_BLZR01000001.1"/>
</dbReference>
<dbReference type="Proteomes" id="UP000580568">
    <property type="component" value="Unassembled WGS sequence"/>
</dbReference>
<organism evidence="2 3">
    <name type="scientific">Clostridium fungisolvens</name>
    <dbReference type="NCBI Taxonomy" id="1604897"/>
    <lineage>
        <taxon>Bacteria</taxon>
        <taxon>Bacillati</taxon>
        <taxon>Bacillota</taxon>
        <taxon>Clostridia</taxon>
        <taxon>Eubacteriales</taxon>
        <taxon>Clostridiaceae</taxon>
        <taxon>Clostridium</taxon>
    </lineage>
</organism>
<dbReference type="InterPro" id="IPR052652">
    <property type="entry name" value="Telomerase_Complex_Comp"/>
</dbReference>
<keyword evidence="3" id="KW-1185">Reference proteome</keyword>
<name>A0A6V8SJS2_9CLOT</name>
<dbReference type="InterPro" id="IPR036465">
    <property type="entry name" value="vWFA_dom_sf"/>
</dbReference>
<proteinExistence type="predicted"/>